<evidence type="ECO:0000313" key="3">
    <source>
        <dbReference type="Proteomes" id="UP001521222"/>
    </source>
</evidence>
<name>A0ABR3QN69_9PLEO</name>
<feature type="compositionally biased region" description="Basic residues" evidence="1">
    <location>
        <begin position="91"/>
        <end position="102"/>
    </location>
</feature>
<feature type="compositionally biased region" description="Basic and acidic residues" evidence="1">
    <location>
        <begin position="68"/>
        <end position="90"/>
    </location>
</feature>
<feature type="compositionally biased region" description="Basic residues" evidence="1">
    <location>
        <begin position="1"/>
        <end position="11"/>
    </location>
</feature>
<accession>A0ABR3QN69</accession>
<gene>
    <name evidence="2" type="ORF">SLS59_009117</name>
</gene>
<reference evidence="2 3" key="1">
    <citation type="submission" date="2024-02" db="EMBL/GenBank/DDBJ databases">
        <title>De novo assembly and annotation of 12 fungi associated with fruit tree decline syndrome in Ontario, Canada.</title>
        <authorList>
            <person name="Sulman M."/>
            <person name="Ellouze W."/>
            <person name="Ilyukhin E."/>
        </authorList>
    </citation>
    <scope>NUCLEOTIDE SEQUENCE [LARGE SCALE GENOMIC DNA]</scope>
    <source>
        <strain evidence="2 3">M97-236</strain>
    </source>
</reference>
<feature type="region of interest" description="Disordered" evidence="1">
    <location>
        <begin position="1"/>
        <end position="26"/>
    </location>
</feature>
<keyword evidence="3" id="KW-1185">Reference proteome</keyword>
<comment type="caution">
    <text evidence="2">The sequence shown here is derived from an EMBL/GenBank/DDBJ whole genome shotgun (WGS) entry which is preliminary data.</text>
</comment>
<protein>
    <submittedName>
        <fullName evidence="2">Uncharacterized protein</fullName>
    </submittedName>
</protein>
<feature type="compositionally biased region" description="Basic and acidic residues" evidence="1">
    <location>
        <begin position="12"/>
        <end position="26"/>
    </location>
</feature>
<feature type="region of interest" description="Disordered" evidence="1">
    <location>
        <begin position="624"/>
        <end position="648"/>
    </location>
</feature>
<feature type="compositionally biased region" description="Basic and acidic residues" evidence="1">
    <location>
        <begin position="122"/>
        <end position="133"/>
    </location>
</feature>
<sequence>MAPQHRRGGKHAVKDKDLTHTKYDDYNREQLLVAVKEAGLYVKDDKKSVMARKLAGYDRDRQLVETRAIQERKEQEEKKLQEKQEEERARQDRRKARAKRNKERGQMRELGENVSSDSEDSIDLREQQRHDARMQTVTGGDMVSDVSSEDTESDYSATPKNLPIAPSCRLELFEWPYTAAPSSCQPATRRTEQHPATLTYAPLKLIATHSSEKVTLPGAKHPAGVDPDFVPILDSLTRAAARHGHMVGLLAHAKIESASYWASRTIIQGWNGRMYFELPQTSNTKQSGLHAVYQRWSVEHHRLLRPTSGVRNVEAATADRKRRAALRLANKRKRTVGVYEACQWRSQAIGFAPAYLDWEKHGENGFPQYERAIENLFYIRFPGCDVPHYYFWVKEGEWSDPLTPDPEWSTEVFERQNQSQTAVASSRPQALTKIRVKKLTAPPPLRHDIPPDLDLDTILSSIEHDLSIHGLGSTLANYRVLALFTGREQAWCIFTRKLPVLYPSGAFPRAPPVEPAKGLSVAEKIHAVLSGSISLPFNGDEAWTRADDELWDTVTMTEGGGENSHMSDGNAFDDSHEASVKYNDGDGEGVQTLYRRDGMDAYMHRKDRRVWAWLDKISDSFEPRFLPMPSPSPRTPVEPEPQPERQLESISSLDLNETVDRLNLGRTEKETASACPFCNFSWATMTENEKAKHMLSHSSTIHPALSTQHISHIHAVGTGVKRRHSYLHTRTLSTYSKRSQGKKILRVDSEASLVERWGSEDSPFSKEVRRTGKVKGEWRGKGL</sequence>
<dbReference type="Proteomes" id="UP001521222">
    <property type="component" value="Unassembled WGS sequence"/>
</dbReference>
<feature type="compositionally biased region" description="Pro residues" evidence="1">
    <location>
        <begin position="626"/>
        <end position="640"/>
    </location>
</feature>
<organism evidence="2 3">
    <name type="scientific">Nothophoma quercina</name>
    <dbReference type="NCBI Taxonomy" id="749835"/>
    <lineage>
        <taxon>Eukaryota</taxon>
        <taxon>Fungi</taxon>
        <taxon>Dikarya</taxon>
        <taxon>Ascomycota</taxon>
        <taxon>Pezizomycotina</taxon>
        <taxon>Dothideomycetes</taxon>
        <taxon>Pleosporomycetidae</taxon>
        <taxon>Pleosporales</taxon>
        <taxon>Pleosporineae</taxon>
        <taxon>Didymellaceae</taxon>
        <taxon>Nothophoma</taxon>
    </lineage>
</organism>
<proteinExistence type="predicted"/>
<evidence type="ECO:0000256" key="1">
    <source>
        <dbReference type="SAM" id="MobiDB-lite"/>
    </source>
</evidence>
<evidence type="ECO:0000313" key="2">
    <source>
        <dbReference type="EMBL" id="KAL1593603.1"/>
    </source>
</evidence>
<feature type="region of interest" description="Disordered" evidence="1">
    <location>
        <begin position="68"/>
        <end position="158"/>
    </location>
</feature>
<dbReference type="EMBL" id="JAKIXB020000039">
    <property type="protein sequence ID" value="KAL1593603.1"/>
    <property type="molecule type" value="Genomic_DNA"/>
</dbReference>